<feature type="active site" description="Proton donor/acceptor" evidence="6">
    <location>
        <position position="420"/>
    </location>
</feature>
<comment type="pathway">
    <text evidence="1 6">Cell wall biogenesis; peptidoglycan biosynthesis.</text>
</comment>
<accession>A0ABX2HBD1</accession>
<keyword evidence="5 6" id="KW-0961">Cell wall biogenesis/degradation</keyword>
<dbReference type="Proteomes" id="UP001644719">
    <property type="component" value="Unassembled WGS sequence"/>
</dbReference>
<gene>
    <name evidence="8" type="ORF">G5B17_14275</name>
</gene>
<evidence type="ECO:0000313" key="9">
    <source>
        <dbReference type="Proteomes" id="UP001644719"/>
    </source>
</evidence>
<keyword evidence="2" id="KW-0808">Transferase</keyword>
<dbReference type="Pfam" id="PF03734">
    <property type="entry name" value="YkuD"/>
    <property type="match status" value="1"/>
</dbReference>
<evidence type="ECO:0000259" key="7">
    <source>
        <dbReference type="PROSITE" id="PS52029"/>
    </source>
</evidence>
<organism evidence="8 9">
    <name type="scientific">Blautia faecis</name>
    <dbReference type="NCBI Taxonomy" id="871665"/>
    <lineage>
        <taxon>Bacteria</taxon>
        <taxon>Bacillati</taxon>
        <taxon>Bacillota</taxon>
        <taxon>Clostridia</taxon>
        <taxon>Lachnospirales</taxon>
        <taxon>Lachnospiraceae</taxon>
        <taxon>Blautia</taxon>
    </lineage>
</organism>
<evidence type="ECO:0000313" key="8">
    <source>
        <dbReference type="EMBL" id="NSG86546.1"/>
    </source>
</evidence>
<keyword evidence="3 6" id="KW-0133">Cell shape</keyword>
<dbReference type="InterPro" id="IPR050979">
    <property type="entry name" value="LD-transpeptidase"/>
</dbReference>
<sequence>MAKNKEKAGAGRTIVILLVVLLLLLTAGAYGYGVYYFSSHFLPGSMVNGFNCSYMASEDTEDLLNQRVGAYVLAVETMKNGQEAISAQDVGLSYVSTGIVKQLIKDQDRFTWFLAFNQDKNYDISESLSYNVELMGQAVDNLKCMQPENVVQPVDAQIQDTGNTFEIIPEVMGNALDRTKTEEVISAAMLRGKTSVNLENESCYRKPSVYSTDEQLKANCEKMNQLVKVIITYDFADRTETVDRTLIKNWFGYDEDGNVILDENLVRQYVADLGLKYDTMGQTRTFLTYDNRQVEIKGGDYGWVIDQDEEVKALIAAIESGVTQVREPVYLYSGYSRGTNDIGSTYVEIDLTNQRLVFYQKGTPIVDTPIVSGNPDIEGCGTPTGCYALDAKESPAVLTGEDYEANVTYWMPFAGNVGIHDASWRSEFGGNLYLWEGSHGCVNVPYDKAAEIYANIEVGMPVVVYE</sequence>
<proteinExistence type="predicted"/>
<dbReference type="Pfam" id="PF12229">
    <property type="entry name" value="PG_binding_4"/>
    <property type="match status" value="2"/>
</dbReference>
<dbReference type="EMBL" id="JAAITS010000043">
    <property type="protein sequence ID" value="NSG86546.1"/>
    <property type="molecule type" value="Genomic_DNA"/>
</dbReference>
<evidence type="ECO:0000256" key="5">
    <source>
        <dbReference type="ARBA" id="ARBA00023316"/>
    </source>
</evidence>
<evidence type="ECO:0000256" key="4">
    <source>
        <dbReference type="ARBA" id="ARBA00022984"/>
    </source>
</evidence>
<dbReference type="RefSeq" id="WP_173770094.1">
    <property type="nucleotide sequence ID" value="NZ_JAAITS010000043.1"/>
</dbReference>
<keyword evidence="9" id="KW-1185">Reference proteome</keyword>
<comment type="caution">
    <text evidence="8">The sequence shown here is derived from an EMBL/GenBank/DDBJ whole genome shotgun (WGS) entry which is preliminary data.</text>
</comment>
<evidence type="ECO:0000256" key="6">
    <source>
        <dbReference type="PROSITE-ProRule" id="PRU01373"/>
    </source>
</evidence>
<reference evidence="8 9" key="1">
    <citation type="journal article" date="2020" name="Cell Host Microbe">
        <title>Functional and Genomic Variation between Human-Derived Isolates of Lachnospiraceae Reveals Inter- and Intra-Species Diversity.</title>
        <authorList>
            <person name="Sorbara M.T."/>
            <person name="Littmann E.R."/>
            <person name="Fontana E."/>
            <person name="Moody T.U."/>
            <person name="Kohout C.E."/>
            <person name="Gjonbalaj M."/>
            <person name="Eaton V."/>
            <person name="Seok R."/>
            <person name="Leiner I.M."/>
            <person name="Pamer E.G."/>
        </authorList>
    </citation>
    <scope>NUCLEOTIDE SEQUENCE [LARGE SCALE GENOMIC DNA]</scope>
    <source>
        <strain evidence="8 9">MSK.17.74</strain>
    </source>
</reference>
<feature type="domain" description="L,D-TPase catalytic" evidence="7">
    <location>
        <begin position="345"/>
        <end position="465"/>
    </location>
</feature>
<dbReference type="PANTHER" id="PTHR30582:SF33">
    <property type="entry name" value="EXPORTED PROTEIN"/>
    <property type="match status" value="1"/>
</dbReference>
<name>A0ABX2HBD1_9FIRM</name>
<keyword evidence="4 6" id="KW-0573">Peptidoglycan synthesis</keyword>
<dbReference type="InterPro" id="IPR038063">
    <property type="entry name" value="Transpep_catalytic_dom"/>
</dbReference>
<dbReference type="Gene3D" id="2.40.440.10">
    <property type="entry name" value="L,D-transpeptidase catalytic domain-like"/>
    <property type="match status" value="1"/>
</dbReference>
<dbReference type="PROSITE" id="PS52029">
    <property type="entry name" value="LD_TPASE"/>
    <property type="match status" value="1"/>
</dbReference>
<dbReference type="InterPro" id="IPR038054">
    <property type="entry name" value="LD_TPept-like_central_sf"/>
</dbReference>
<dbReference type="SUPFAM" id="SSF141523">
    <property type="entry name" value="L,D-transpeptidase catalytic domain-like"/>
    <property type="match status" value="1"/>
</dbReference>
<dbReference type="Gene3D" id="3.10.20.800">
    <property type="match status" value="1"/>
</dbReference>
<dbReference type="PANTHER" id="PTHR30582">
    <property type="entry name" value="L,D-TRANSPEPTIDASE"/>
    <property type="match status" value="1"/>
</dbReference>
<evidence type="ECO:0000256" key="1">
    <source>
        <dbReference type="ARBA" id="ARBA00004752"/>
    </source>
</evidence>
<evidence type="ECO:0000256" key="2">
    <source>
        <dbReference type="ARBA" id="ARBA00022679"/>
    </source>
</evidence>
<dbReference type="InterPro" id="IPR022029">
    <property type="entry name" value="YoaR-like_PG-bd"/>
</dbReference>
<dbReference type="SUPFAM" id="SSF143985">
    <property type="entry name" value="L,D-transpeptidase pre-catalytic domain-like"/>
    <property type="match status" value="1"/>
</dbReference>
<dbReference type="CDD" id="cd16913">
    <property type="entry name" value="YkuD_like"/>
    <property type="match status" value="1"/>
</dbReference>
<protein>
    <submittedName>
        <fullName evidence="8">L,D-transpeptidase family protein</fullName>
    </submittedName>
</protein>
<dbReference type="InterPro" id="IPR005490">
    <property type="entry name" value="LD_TPept_cat_dom"/>
</dbReference>
<feature type="active site" description="Nucleophile" evidence="6">
    <location>
        <position position="441"/>
    </location>
</feature>
<evidence type="ECO:0000256" key="3">
    <source>
        <dbReference type="ARBA" id="ARBA00022960"/>
    </source>
</evidence>